<comment type="caution">
    <text evidence="1">The sequence shown here is derived from an EMBL/GenBank/DDBJ whole genome shotgun (WGS) entry which is preliminary data.</text>
</comment>
<gene>
    <name evidence="1" type="ORF">F7Q99_26775</name>
</gene>
<reference evidence="1 2" key="1">
    <citation type="submission" date="2019-09" db="EMBL/GenBank/DDBJ databases">
        <title>Genome Sequences of Streptomyces kaniharaensis ATCC 21070.</title>
        <authorList>
            <person name="Zhu W."/>
            <person name="De Crecy-Lagard V."/>
            <person name="Richards N.G."/>
        </authorList>
    </citation>
    <scope>NUCLEOTIDE SEQUENCE [LARGE SCALE GENOMIC DNA]</scope>
    <source>
        <strain evidence="1 2">SF-557</strain>
    </source>
</reference>
<organism evidence="1 2">
    <name type="scientific">Streptomyces kaniharaensis</name>
    <dbReference type="NCBI Taxonomy" id="212423"/>
    <lineage>
        <taxon>Bacteria</taxon>
        <taxon>Bacillati</taxon>
        <taxon>Actinomycetota</taxon>
        <taxon>Actinomycetes</taxon>
        <taxon>Kitasatosporales</taxon>
        <taxon>Streptomycetaceae</taxon>
        <taxon>Streptomyces</taxon>
    </lineage>
</organism>
<evidence type="ECO:0000313" key="2">
    <source>
        <dbReference type="Proteomes" id="UP000450000"/>
    </source>
</evidence>
<proteinExistence type="predicted"/>
<dbReference type="AlphaFoldDB" id="A0A6N7KVV0"/>
<dbReference type="RefSeq" id="WP_153465470.1">
    <property type="nucleotide sequence ID" value="NZ_WBOF01000001.1"/>
</dbReference>
<dbReference type="InterPro" id="IPR011990">
    <property type="entry name" value="TPR-like_helical_dom_sf"/>
</dbReference>
<name>A0A6N7KVV0_9ACTN</name>
<dbReference type="SUPFAM" id="SSF48452">
    <property type="entry name" value="TPR-like"/>
    <property type="match status" value="1"/>
</dbReference>
<keyword evidence="2" id="KW-1185">Reference proteome</keyword>
<evidence type="ECO:0000313" key="1">
    <source>
        <dbReference type="EMBL" id="MQS15772.1"/>
    </source>
</evidence>
<protein>
    <recommendedName>
        <fullName evidence="3">DUF4034 domain-containing protein</fullName>
    </recommendedName>
</protein>
<dbReference type="EMBL" id="WBOF01000001">
    <property type="protein sequence ID" value="MQS15772.1"/>
    <property type="molecule type" value="Genomic_DNA"/>
</dbReference>
<sequence length="301" mass="33508">MRPELDDVNLGRVRRQLNSSGRLGPDDIQIDQVERLLREAGTDWDRRTHRFAVLADAAAPSAIARSWRMRRSHSADALVFEAWVELCRGRHAGRMEDARAAADNCYRAAELFPADPTPWVVLLGILRVMRADSQNAFAVWHEVVSRDPWNREAHLQMLRYLSPEECGSRSSQLDFVETVRASVPSNAPAVGVGLTALVDEHARTAAQGGVEALLIRRQWTHNRATSALDAALLDWPRQGHLRHAAALADLNLLAFALIQAGRVRESADTFELIGDMVTAWPWSVGGDPIQQFGYWQAKALA</sequence>
<accession>A0A6N7KVV0</accession>
<evidence type="ECO:0008006" key="3">
    <source>
        <dbReference type="Google" id="ProtNLM"/>
    </source>
</evidence>
<dbReference type="OrthoDB" id="7057927at2"/>
<dbReference type="Proteomes" id="UP000450000">
    <property type="component" value="Unassembled WGS sequence"/>
</dbReference>